<dbReference type="Gene3D" id="3.30.565.60">
    <property type="match status" value="1"/>
</dbReference>
<dbReference type="PANTHER" id="PTHR30595:SF6">
    <property type="entry name" value="SCHLAFEN ALBA-2 DOMAIN-CONTAINING PROTEIN"/>
    <property type="match status" value="1"/>
</dbReference>
<dbReference type="PANTHER" id="PTHR30595">
    <property type="entry name" value="GLPR-RELATED TRANSCRIPTIONAL REPRESSOR"/>
    <property type="match status" value="1"/>
</dbReference>
<organism evidence="2 3">
    <name type="scientific">Candidatus Marithioploca araucensis</name>
    <dbReference type="NCBI Taxonomy" id="70273"/>
    <lineage>
        <taxon>Bacteria</taxon>
        <taxon>Pseudomonadati</taxon>
        <taxon>Pseudomonadota</taxon>
        <taxon>Gammaproteobacteria</taxon>
        <taxon>Thiotrichales</taxon>
        <taxon>Thiotrichaceae</taxon>
        <taxon>Candidatus Marithioploca</taxon>
    </lineage>
</organism>
<evidence type="ECO:0000259" key="1">
    <source>
        <dbReference type="Pfam" id="PF04326"/>
    </source>
</evidence>
<dbReference type="InterPro" id="IPR038475">
    <property type="entry name" value="RecG_C_sf"/>
</dbReference>
<proteinExistence type="predicted"/>
<evidence type="ECO:0000313" key="2">
    <source>
        <dbReference type="EMBL" id="MDM8563802.1"/>
    </source>
</evidence>
<gene>
    <name evidence="2" type="ORF">QUF54_10660</name>
</gene>
<evidence type="ECO:0000313" key="3">
    <source>
        <dbReference type="Proteomes" id="UP001171945"/>
    </source>
</evidence>
<dbReference type="Pfam" id="PF13749">
    <property type="entry name" value="HATPase_c_4"/>
    <property type="match status" value="1"/>
</dbReference>
<sequence>QYIEFKRETVSSRDLAEEIVAFANAEGGEIWLGVEDDKSISGLSRCYEEDVINIGRTGIIPPINLSYQEYPFEDQLVACIVVPKGVDRPYYTSRNRYYLRVGSTKRIASREELIRLFQAAGLFHYDLIEIELAGERDLNYSEIADYFTRYQIHFTQESESEKRRLLQASDILGKEVHSTVGGLLIFGISPERFLPQAGIALAHFKEREIDAELLDKKFFGGNLPRQIDNALAAIKANLPVASTIQGTKRIEAPHYPDKVFRELLVNACVHRNYSITGSQIRVFIFQDRLEFISPGRLPNTVTVEKLIVGTSYARNPLLVRFMENLGYMDKLGRGLPMVYRETKKLNKSIEFIDEGEDFRVILGL</sequence>
<keyword evidence="2" id="KW-0547">Nucleotide-binding</keyword>
<comment type="caution">
    <text evidence="2">The sequence shown here is derived from an EMBL/GenBank/DDBJ whole genome shotgun (WGS) entry which is preliminary data.</text>
</comment>
<feature type="domain" description="Schlafen AlbA-2" evidence="1">
    <location>
        <begin position="1"/>
        <end position="108"/>
    </location>
</feature>
<dbReference type="Gene3D" id="3.30.950.30">
    <property type="entry name" value="Schlafen, AAA domain"/>
    <property type="match status" value="1"/>
</dbReference>
<dbReference type="InterPro" id="IPR007421">
    <property type="entry name" value="Schlafen_AlbA_2_dom"/>
</dbReference>
<reference evidence="2" key="1">
    <citation type="submission" date="2023-06" db="EMBL/GenBank/DDBJ databases">
        <title>Uncultivated large filamentous bacteria from sulfidic sediments reveal new species and different genomic features in energy metabolism and defense.</title>
        <authorList>
            <person name="Fonseca A."/>
        </authorList>
    </citation>
    <scope>NUCLEOTIDE SEQUENCE</scope>
    <source>
        <strain evidence="2">HSG4</strain>
    </source>
</reference>
<keyword evidence="2" id="KW-0067">ATP-binding</keyword>
<feature type="non-terminal residue" evidence="2">
    <location>
        <position position="1"/>
    </location>
</feature>
<dbReference type="InterPro" id="IPR038461">
    <property type="entry name" value="Schlafen_AlbA_2_dom_sf"/>
</dbReference>
<dbReference type="Proteomes" id="UP001171945">
    <property type="component" value="Unassembled WGS sequence"/>
</dbReference>
<accession>A0ABT7VW50</accession>
<protein>
    <submittedName>
        <fullName evidence="2">ATP-binding protein</fullName>
    </submittedName>
</protein>
<dbReference type="Pfam" id="PF04326">
    <property type="entry name" value="SLFN_AlbA_2"/>
    <property type="match status" value="1"/>
</dbReference>
<name>A0ABT7VW50_9GAMM</name>
<dbReference type="GO" id="GO:0005524">
    <property type="term" value="F:ATP binding"/>
    <property type="evidence" value="ECO:0007669"/>
    <property type="project" value="UniProtKB-KW"/>
</dbReference>
<dbReference type="EMBL" id="JAUCGM010000885">
    <property type="protein sequence ID" value="MDM8563802.1"/>
    <property type="molecule type" value="Genomic_DNA"/>
</dbReference>
<keyword evidence="3" id="KW-1185">Reference proteome</keyword>